<keyword evidence="1" id="KW-0812">Transmembrane</keyword>
<sequence>MSPRSTRVLIGAASTVVLTAIGLRAFVFDERPGWDIALWAVQGVAMATVLLLWRRLDGPRERRGVDMKAKRLHW</sequence>
<evidence type="ECO:0000313" key="3">
    <source>
        <dbReference type="Proteomes" id="UP001519654"/>
    </source>
</evidence>
<evidence type="ECO:0000313" key="2">
    <source>
        <dbReference type="EMBL" id="MBU2666202.1"/>
    </source>
</evidence>
<dbReference type="EMBL" id="JAHKKG010000006">
    <property type="protein sequence ID" value="MBU2666202.1"/>
    <property type="molecule type" value="Genomic_DNA"/>
</dbReference>
<keyword evidence="3" id="KW-1185">Reference proteome</keyword>
<comment type="caution">
    <text evidence="2">The sequence shown here is derived from an EMBL/GenBank/DDBJ whole genome shotgun (WGS) entry which is preliminary data.</text>
</comment>
<gene>
    <name evidence="2" type="ORF">KOI35_22125</name>
</gene>
<accession>A0ABS5YRX6</accession>
<evidence type="ECO:0000256" key="1">
    <source>
        <dbReference type="SAM" id="Phobius"/>
    </source>
</evidence>
<keyword evidence="1" id="KW-0472">Membrane</keyword>
<name>A0ABS5YRX6_9ACTN</name>
<proteinExistence type="predicted"/>
<dbReference type="RefSeq" id="WP_215789388.1">
    <property type="nucleotide sequence ID" value="NZ_JAHKKG010000006.1"/>
</dbReference>
<protein>
    <submittedName>
        <fullName evidence="2">Uncharacterized protein</fullName>
    </submittedName>
</protein>
<feature type="transmembrane region" description="Helical" evidence="1">
    <location>
        <begin position="34"/>
        <end position="53"/>
    </location>
</feature>
<dbReference type="Proteomes" id="UP001519654">
    <property type="component" value="Unassembled WGS sequence"/>
</dbReference>
<reference evidence="2 3" key="1">
    <citation type="submission" date="2021-06" db="EMBL/GenBank/DDBJ databases">
        <title>Actinoplanes lichenicola sp. nov., and Actinoplanes ovalisporus sp. nov., isolated from lichen in Thailand.</title>
        <authorList>
            <person name="Saeng-In P."/>
            <person name="Kanchanasin P."/>
            <person name="Yuki M."/>
            <person name="Kudo T."/>
            <person name="Ohkuma M."/>
            <person name="Phongsopitanun W."/>
            <person name="Tanasupawat S."/>
        </authorList>
    </citation>
    <scope>NUCLEOTIDE SEQUENCE [LARGE SCALE GENOMIC DNA]</scope>
    <source>
        <strain evidence="2 3">NBRC 110975</strain>
    </source>
</reference>
<organism evidence="2 3">
    <name type="scientific">Paractinoplanes bogorensis</name>
    <dbReference type="NCBI Taxonomy" id="1610840"/>
    <lineage>
        <taxon>Bacteria</taxon>
        <taxon>Bacillati</taxon>
        <taxon>Actinomycetota</taxon>
        <taxon>Actinomycetes</taxon>
        <taxon>Micromonosporales</taxon>
        <taxon>Micromonosporaceae</taxon>
        <taxon>Paractinoplanes</taxon>
    </lineage>
</organism>
<keyword evidence="1" id="KW-1133">Transmembrane helix</keyword>